<feature type="region of interest" description="Disordered" evidence="1">
    <location>
        <begin position="88"/>
        <end position="140"/>
    </location>
</feature>
<evidence type="ECO:0000256" key="1">
    <source>
        <dbReference type="SAM" id="MobiDB-lite"/>
    </source>
</evidence>
<accession>A0A8D9ART2</accession>
<dbReference type="EMBL" id="HBUF01375231">
    <property type="protein sequence ID" value="CAG6728030.1"/>
    <property type="molecule type" value="Transcribed_RNA"/>
</dbReference>
<evidence type="ECO:0000313" key="2">
    <source>
        <dbReference type="EMBL" id="CAG6771140.1"/>
    </source>
</evidence>
<feature type="compositionally biased region" description="Low complexity" evidence="1">
    <location>
        <begin position="96"/>
        <end position="108"/>
    </location>
</feature>
<sequence length="431" mass="49685">MNITVIIRMTVVTEFNSMIYTIVISIHLTVSPTLYVHAQPSADRTSDPPSIGDLTSTATPTLPVDDSSNGTDLISLNKTWPGINPLDTSANLTVTNSSDLGSSNPGSSRVRRSADHHPPTPHPGHDRPTGTKGEEGKKTVTRFTFGKYSRYLKKKYDYRKDPPPHKWTRDPTRETINFWPGDGPNPFSFEMCKFDTQEKVENYKREMERIRNRGSFENIVGPVPKRYPNGSRIKHKRKYSWMGDDNVSEEAQFHRKIYRKIEEKILSNESVSSDWSATMPPDDITKRMRVRTRAKYKGWTYCTTYPNVSWSPDVFVNSPPSDLFYSDEFDPAGPETVEEYYGMSVEKPDYNDSIYHLPESLSRVPDTSKYREIVNRPLPREIDLWNTIKSHYDSWEQYNDDPIVTKEKHRSTTEKPTTPIKSKTFMKYLLD</sequence>
<organism evidence="2">
    <name type="scientific">Cacopsylla melanoneura</name>
    <dbReference type="NCBI Taxonomy" id="428564"/>
    <lineage>
        <taxon>Eukaryota</taxon>
        <taxon>Metazoa</taxon>
        <taxon>Ecdysozoa</taxon>
        <taxon>Arthropoda</taxon>
        <taxon>Hexapoda</taxon>
        <taxon>Insecta</taxon>
        <taxon>Pterygota</taxon>
        <taxon>Neoptera</taxon>
        <taxon>Paraneoptera</taxon>
        <taxon>Hemiptera</taxon>
        <taxon>Sternorrhyncha</taxon>
        <taxon>Psylloidea</taxon>
        <taxon>Psyllidae</taxon>
        <taxon>Psyllinae</taxon>
        <taxon>Cacopsylla</taxon>
    </lineage>
</organism>
<protein>
    <submittedName>
        <fullName evidence="2">Uncharacterized protein</fullName>
    </submittedName>
</protein>
<reference evidence="2" key="1">
    <citation type="submission" date="2021-05" db="EMBL/GenBank/DDBJ databases">
        <authorList>
            <person name="Alioto T."/>
            <person name="Alioto T."/>
            <person name="Gomez Garrido J."/>
        </authorList>
    </citation>
    <scope>NUCLEOTIDE SEQUENCE</scope>
</reference>
<feature type="compositionally biased region" description="Polar residues" evidence="1">
    <location>
        <begin position="53"/>
        <end position="70"/>
    </location>
</feature>
<dbReference type="EMBL" id="HBUF01310736">
    <property type="protein sequence ID" value="CAG6693070.1"/>
    <property type="molecule type" value="Transcribed_RNA"/>
</dbReference>
<dbReference type="AlphaFoldDB" id="A0A8D9ART2"/>
<feature type="compositionally biased region" description="Basic and acidic residues" evidence="1">
    <location>
        <begin position="112"/>
        <end position="138"/>
    </location>
</feature>
<proteinExistence type="predicted"/>
<name>A0A8D9ART2_9HEMI</name>
<dbReference type="EMBL" id="HBUF01583901">
    <property type="protein sequence ID" value="CAG6771140.1"/>
    <property type="molecule type" value="Transcribed_RNA"/>
</dbReference>
<feature type="region of interest" description="Disordered" evidence="1">
    <location>
        <begin position="39"/>
        <end position="70"/>
    </location>
</feature>